<evidence type="ECO:0000313" key="4">
    <source>
        <dbReference type="Proteomes" id="UP001165678"/>
    </source>
</evidence>
<gene>
    <name evidence="3" type="ORF">OQ287_03410</name>
</gene>
<dbReference type="Pfam" id="PF01713">
    <property type="entry name" value="Smr"/>
    <property type="match status" value="1"/>
</dbReference>
<comment type="caution">
    <text evidence="3">The sequence shown here is derived from an EMBL/GenBank/DDBJ whole genome shotgun (WGS) entry which is preliminary data.</text>
</comment>
<keyword evidence="4" id="KW-1185">Reference proteome</keyword>
<dbReference type="SUPFAM" id="SSF160443">
    <property type="entry name" value="SMR domain-like"/>
    <property type="match status" value="1"/>
</dbReference>
<protein>
    <submittedName>
        <fullName evidence="3">Smr/MutS family protein</fullName>
    </submittedName>
</protein>
<reference evidence="3" key="1">
    <citation type="submission" date="2022-11" db="EMBL/GenBank/DDBJ databases">
        <title>Larsenimonas rhizosphaerae sp. nov., isolated from a tidal mudflat.</title>
        <authorList>
            <person name="Lee S.D."/>
            <person name="Kim I.S."/>
        </authorList>
    </citation>
    <scope>NUCLEOTIDE SEQUENCE</scope>
    <source>
        <strain evidence="3">GH2-1</strain>
    </source>
</reference>
<name>A0AA41ZG49_9GAMM</name>
<organism evidence="3 4">
    <name type="scientific">Larsenimonas rhizosphaerae</name>
    <dbReference type="NCBI Taxonomy" id="2944682"/>
    <lineage>
        <taxon>Bacteria</taxon>
        <taxon>Pseudomonadati</taxon>
        <taxon>Pseudomonadota</taxon>
        <taxon>Gammaproteobacteria</taxon>
        <taxon>Oceanospirillales</taxon>
        <taxon>Halomonadaceae</taxon>
        <taxon>Larsenimonas</taxon>
    </lineage>
</organism>
<dbReference type="Gene3D" id="3.30.1370.110">
    <property type="match status" value="1"/>
</dbReference>
<dbReference type="AlphaFoldDB" id="A0AA41ZG49"/>
<evidence type="ECO:0000259" key="2">
    <source>
        <dbReference type="PROSITE" id="PS50828"/>
    </source>
</evidence>
<dbReference type="SMART" id="SM00463">
    <property type="entry name" value="SMR"/>
    <property type="match status" value="1"/>
</dbReference>
<dbReference type="InterPro" id="IPR036063">
    <property type="entry name" value="Smr_dom_sf"/>
</dbReference>
<dbReference type="PANTHER" id="PTHR35562">
    <property type="entry name" value="DNA ENDONUCLEASE SMRA-RELATED"/>
    <property type="match status" value="1"/>
</dbReference>
<feature type="region of interest" description="Disordered" evidence="1">
    <location>
        <begin position="23"/>
        <end position="66"/>
    </location>
</feature>
<dbReference type="PROSITE" id="PS50828">
    <property type="entry name" value="SMR"/>
    <property type="match status" value="1"/>
</dbReference>
<evidence type="ECO:0000256" key="1">
    <source>
        <dbReference type="SAM" id="MobiDB-lite"/>
    </source>
</evidence>
<accession>A0AA41ZG49</accession>
<dbReference type="Proteomes" id="UP001165678">
    <property type="component" value="Unassembled WGS sequence"/>
</dbReference>
<dbReference type="InterPro" id="IPR002625">
    <property type="entry name" value="Smr_dom"/>
</dbReference>
<evidence type="ECO:0000313" key="3">
    <source>
        <dbReference type="EMBL" id="MCX2523278.1"/>
    </source>
</evidence>
<dbReference type="EMBL" id="JAPIVE010000001">
    <property type="protein sequence ID" value="MCX2523278.1"/>
    <property type="molecule type" value="Genomic_DNA"/>
</dbReference>
<dbReference type="PANTHER" id="PTHR35562:SF2">
    <property type="entry name" value="DNA ENDONUCLEASE SMRA-RELATED"/>
    <property type="match status" value="1"/>
</dbReference>
<feature type="domain" description="Smr" evidence="2">
    <location>
        <begin position="100"/>
        <end position="181"/>
    </location>
</feature>
<dbReference type="GO" id="GO:0004520">
    <property type="term" value="F:DNA endonuclease activity"/>
    <property type="evidence" value="ECO:0007669"/>
    <property type="project" value="TreeGrafter"/>
</dbReference>
<sequence length="188" mass="20874">MSIDDPDDTDLFYNNMKGMGVRRIQHNRASLPRTQPPIDRRARRAAAESHNDPTSVSSRTSDGRVLPVRPSESLHFALPDMPYRTLQQLRRGAISWQSGLDLHGYTVDEARLELEGFLSEAVGKQLRCVIVVHGKARSGIAGYPVIKSHVNAWLRELPEVLAFCSSLEKDGGTGAVYVLLKRRGQASL</sequence>
<proteinExistence type="predicted"/>